<dbReference type="RefSeq" id="WP_183211540.1">
    <property type="nucleotide sequence ID" value="NZ_JACHOR010000001.1"/>
</dbReference>
<dbReference type="PANTHER" id="PTHR33986">
    <property type="entry name" value="OS02G0535700 PROTEIN"/>
    <property type="match status" value="1"/>
</dbReference>
<dbReference type="Proteomes" id="UP000545037">
    <property type="component" value="Unassembled WGS sequence"/>
</dbReference>
<accession>A0A7W9CFK1</accession>
<sequence length="329" mass="35240">MEVGSPLSIQVVSDGRAGIENQALGLAEAIQRLVPADISIKRIRWRPMFDRLPSALKTEAMLDPGSDAPFPSPTEPWPDLWIATGRATLPLSVAVRQRSGGRTFVVQTQDPRSNPSRFDMVVAPAHDGLSGDAVFEIIGSPHRITPDRIAAAAVAFAERLDPLPHPRVAVLIGGRSAAFDLTPAHAIGLADDIAAAIAAAGGSLMLTFSRRTPSEARRIMTERLSILPGLIWDETGENPLFAFLQSADHILVTEDSANMATEAASTGKPVRILPMVPRKPSGKFARLHADLEAHGATRPFDGDLTPWTYVPLNETARAARAVLEAMAAR</sequence>
<dbReference type="InterPro" id="IPR009367">
    <property type="entry name" value="Elm1-like"/>
</dbReference>
<dbReference type="EMBL" id="JACHOR010000001">
    <property type="protein sequence ID" value="MBB5744558.1"/>
    <property type="molecule type" value="Genomic_DNA"/>
</dbReference>
<reference evidence="1 2" key="1">
    <citation type="submission" date="2020-08" db="EMBL/GenBank/DDBJ databases">
        <title>Genomic Encyclopedia of Type Strains, Phase IV (KMG-IV): sequencing the most valuable type-strain genomes for metagenomic binning, comparative biology and taxonomic classification.</title>
        <authorList>
            <person name="Goeker M."/>
        </authorList>
    </citation>
    <scope>NUCLEOTIDE SEQUENCE [LARGE SCALE GENOMIC DNA]</scope>
    <source>
        <strain evidence="1 2">DSM 4737</strain>
    </source>
</reference>
<gene>
    <name evidence="1" type="ORF">GGR13_000130</name>
</gene>
<dbReference type="PANTHER" id="PTHR33986:SF15">
    <property type="entry name" value="MITOCHONDRIAL FISSION PROTEIN ELM1"/>
    <property type="match status" value="1"/>
</dbReference>
<dbReference type="AlphaFoldDB" id="A0A7W9CFK1"/>
<dbReference type="Pfam" id="PF06258">
    <property type="entry name" value="Mito_fiss_Elm1"/>
    <property type="match status" value="1"/>
</dbReference>
<evidence type="ECO:0000313" key="2">
    <source>
        <dbReference type="Proteomes" id="UP000545037"/>
    </source>
</evidence>
<name>A0A7W9CFK1_9CAUL</name>
<keyword evidence="2" id="KW-1185">Reference proteome</keyword>
<proteinExistence type="predicted"/>
<comment type="caution">
    <text evidence="1">The sequence shown here is derived from an EMBL/GenBank/DDBJ whole genome shotgun (WGS) entry which is preliminary data.</text>
</comment>
<protein>
    <recommendedName>
        <fullName evidence="3">Nucleoside-diphosphate sugar epimerase</fullName>
    </recommendedName>
</protein>
<organism evidence="1 2">
    <name type="scientific">Brevundimonas variabilis</name>
    <dbReference type="NCBI Taxonomy" id="74312"/>
    <lineage>
        <taxon>Bacteria</taxon>
        <taxon>Pseudomonadati</taxon>
        <taxon>Pseudomonadota</taxon>
        <taxon>Alphaproteobacteria</taxon>
        <taxon>Caulobacterales</taxon>
        <taxon>Caulobacteraceae</taxon>
        <taxon>Brevundimonas</taxon>
    </lineage>
</organism>
<evidence type="ECO:0000313" key="1">
    <source>
        <dbReference type="EMBL" id="MBB5744558.1"/>
    </source>
</evidence>
<evidence type="ECO:0008006" key="3">
    <source>
        <dbReference type="Google" id="ProtNLM"/>
    </source>
</evidence>